<dbReference type="EMBL" id="CP019791">
    <property type="protein sequence ID" value="AQT69342.1"/>
    <property type="molecule type" value="Genomic_DNA"/>
</dbReference>
<keyword evidence="2" id="KW-1185">Reference proteome</keyword>
<dbReference type="RefSeq" id="WP_169853186.1">
    <property type="nucleotide sequence ID" value="NZ_CP019791.1"/>
</dbReference>
<evidence type="ECO:0000313" key="2">
    <source>
        <dbReference type="Proteomes" id="UP000189674"/>
    </source>
</evidence>
<dbReference type="AlphaFoldDB" id="A0A1U9NN23"/>
<protein>
    <submittedName>
        <fullName evidence="1">Uncharacterized protein</fullName>
    </submittedName>
</protein>
<name>A0A1U9NN23_9BACT</name>
<sequence>MSKREIIDFIMELNRGAKPEFLAQFSREELDTYLEHLMEVDLSEMALSA</sequence>
<gene>
    <name evidence="1" type="ORF">STSP2_02531</name>
</gene>
<organism evidence="1 2">
    <name type="scientific">Anaerohalosphaera lusitana</name>
    <dbReference type="NCBI Taxonomy" id="1936003"/>
    <lineage>
        <taxon>Bacteria</taxon>
        <taxon>Pseudomonadati</taxon>
        <taxon>Planctomycetota</taxon>
        <taxon>Phycisphaerae</taxon>
        <taxon>Sedimentisphaerales</taxon>
        <taxon>Anaerohalosphaeraceae</taxon>
        <taxon>Anaerohalosphaera</taxon>
    </lineage>
</organism>
<dbReference type="KEGG" id="alus:STSP2_02531"/>
<accession>A0A1U9NN23</accession>
<evidence type="ECO:0000313" key="1">
    <source>
        <dbReference type="EMBL" id="AQT69342.1"/>
    </source>
</evidence>
<proteinExistence type="predicted"/>
<reference evidence="2" key="1">
    <citation type="submission" date="2017-02" db="EMBL/GenBank/DDBJ databases">
        <title>Comparative genomics and description of representatives of a novel lineage of planctomycetes thriving in anoxic sediments.</title>
        <authorList>
            <person name="Spring S."/>
            <person name="Bunk B."/>
            <person name="Sproer C."/>
        </authorList>
    </citation>
    <scope>NUCLEOTIDE SEQUENCE [LARGE SCALE GENOMIC DNA]</scope>
    <source>
        <strain evidence="2">ST-NAGAB-D1</strain>
    </source>
</reference>
<dbReference type="Proteomes" id="UP000189674">
    <property type="component" value="Chromosome"/>
</dbReference>